<accession>A0A543HH76</accession>
<dbReference type="Proteomes" id="UP000318331">
    <property type="component" value="Unassembled WGS sequence"/>
</dbReference>
<evidence type="ECO:0000313" key="2">
    <source>
        <dbReference type="Proteomes" id="UP000318331"/>
    </source>
</evidence>
<keyword evidence="2" id="KW-1185">Reference proteome</keyword>
<protein>
    <submittedName>
        <fullName evidence="1">Uncharacterized protein</fullName>
    </submittedName>
</protein>
<dbReference type="EMBL" id="VFPN01000004">
    <property type="protein sequence ID" value="TQM57688.1"/>
    <property type="molecule type" value="Genomic_DNA"/>
</dbReference>
<gene>
    <name evidence="1" type="ORF">FB466_2684</name>
</gene>
<reference evidence="1 2" key="1">
    <citation type="submission" date="2019-06" db="EMBL/GenBank/DDBJ databases">
        <title>Sequencing the genomes of 1000 actinobacteria strains.</title>
        <authorList>
            <person name="Klenk H.-P."/>
        </authorList>
    </citation>
    <scope>NUCLEOTIDE SEQUENCE [LARGE SCALE GENOMIC DNA]</scope>
    <source>
        <strain evidence="1 2">DSM 18031</strain>
    </source>
</reference>
<proteinExistence type="predicted"/>
<dbReference type="OrthoDB" id="5110003at2"/>
<dbReference type="AlphaFoldDB" id="A0A543HH76"/>
<sequence>MADPTTQAELDNQVNKLKPEIARVSAELTSCKEKVSEVEAPSGWDRFGQIILTGIFPVAGFYFGYKEIERIIATQPAVQEKLNEAETAVSDILSELGELMSPGNPFIMKTMADSWDEVNRHLTGSVGPMADESFCATTSWTDAMGQQYSKLPAIQRAALEGLLPHVDSMRTLLRTHATDIVDLWGDLIEEIFDLAIDAIPLASKFINANPLKWLELAEPIADCIARFLEAILNIGTRIREFTMASYGRIDTLKSDMSNISGSYHGSWPVARLG</sequence>
<name>A0A543HH76_9MICO</name>
<dbReference type="RefSeq" id="WP_141918982.1">
    <property type="nucleotide sequence ID" value="NZ_BAAAYS010000015.1"/>
</dbReference>
<organism evidence="1 2">
    <name type="scientific">Klugiella xanthotipulae</name>
    <dbReference type="NCBI Taxonomy" id="244735"/>
    <lineage>
        <taxon>Bacteria</taxon>
        <taxon>Bacillati</taxon>
        <taxon>Actinomycetota</taxon>
        <taxon>Actinomycetes</taxon>
        <taxon>Micrococcales</taxon>
        <taxon>Microbacteriaceae</taxon>
        <taxon>Klugiella</taxon>
    </lineage>
</organism>
<evidence type="ECO:0000313" key="1">
    <source>
        <dbReference type="EMBL" id="TQM57688.1"/>
    </source>
</evidence>
<comment type="caution">
    <text evidence="1">The sequence shown here is derived from an EMBL/GenBank/DDBJ whole genome shotgun (WGS) entry which is preliminary data.</text>
</comment>